<evidence type="ECO:0000313" key="1">
    <source>
        <dbReference type="EMBL" id="CAB1443891.1"/>
    </source>
</evidence>
<sequence length="242" mass="25894">MLALTLGLPVAQQRQCGGGATGLGVGAMASVVVGAPLWRQQDRKAMGSDWPCGNALGYVVHHMLTPASVSTLFHRSEDPDTSVILNEMQRRTTDQVAFGLFLRLLLDKDEDSSLETPGQFGCVRNNGGTLKAKHRGTECLSSSFPALPVLYWGVTSQPQWGKGGRVAPQLYAFEPLSLPFVLVAFAALGFNDTRSSPSLPPSQLCAPVLVPAVRAWLLLLAPRGTCWRGGCKSRGRLQTHAG</sequence>
<reference evidence="1" key="1">
    <citation type="submission" date="2020-03" db="EMBL/GenBank/DDBJ databases">
        <authorList>
            <person name="Weist P."/>
        </authorList>
    </citation>
    <scope>NUCLEOTIDE SEQUENCE</scope>
</reference>
<evidence type="ECO:0000313" key="2">
    <source>
        <dbReference type="Proteomes" id="UP001153269"/>
    </source>
</evidence>
<proteinExistence type="predicted"/>
<keyword evidence="2" id="KW-1185">Reference proteome</keyword>
<name>A0A9N7YTI7_PLEPL</name>
<organism evidence="1 2">
    <name type="scientific">Pleuronectes platessa</name>
    <name type="common">European plaice</name>
    <dbReference type="NCBI Taxonomy" id="8262"/>
    <lineage>
        <taxon>Eukaryota</taxon>
        <taxon>Metazoa</taxon>
        <taxon>Chordata</taxon>
        <taxon>Craniata</taxon>
        <taxon>Vertebrata</taxon>
        <taxon>Euteleostomi</taxon>
        <taxon>Actinopterygii</taxon>
        <taxon>Neopterygii</taxon>
        <taxon>Teleostei</taxon>
        <taxon>Neoteleostei</taxon>
        <taxon>Acanthomorphata</taxon>
        <taxon>Carangaria</taxon>
        <taxon>Pleuronectiformes</taxon>
        <taxon>Pleuronectoidei</taxon>
        <taxon>Pleuronectidae</taxon>
        <taxon>Pleuronectes</taxon>
    </lineage>
</organism>
<gene>
    <name evidence="1" type="ORF">PLEPLA_LOCUS31607</name>
</gene>
<protein>
    <submittedName>
        <fullName evidence="1">Uncharacterized protein</fullName>
    </submittedName>
</protein>
<accession>A0A9N7YTI7</accession>
<dbReference type="AlphaFoldDB" id="A0A9N7YTI7"/>
<comment type="caution">
    <text evidence="1">The sequence shown here is derived from an EMBL/GenBank/DDBJ whole genome shotgun (WGS) entry which is preliminary data.</text>
</comment>
<dbReference type="Proteomes" id="UP001153269">
    <property type="component" value="Unassembled WGS sequence"/>
</dbReference>
<dbReference type="EMBL" id="CADEAL010003223">
    <property type="protein sequence ID" value="CAB1443891.1"/>
    <property type="molecule type" value="Genomic_DNA"/>
</dbReference>